<sequence>MSLTVQFQTLATMMMMGLVIGLNLDFYQRLTVQVIRKVWTRAIGDILFWVVQALLVFYVLLQANEGELRVYVFFALLAGFVVYRKVGRPPFLSVLERGFTLADWLRRLSIAILQVILIYPLKFVLKLTTSSVMIGLTLITNILSILMKLLLFPLKLIGYITAPLFKRIIPLPIITFTKKVYNVIRQRLKKWWNFK</sequence>
<dbReference type="Pfam" id="PF09578">
    <property type="entry name" value="Spore_YabQ"/>
    <property type="match status" value="1"/>
</dbReference>
<keyword evidence="1" id="KW-0812">Transmembrane</keyword>
<protein>
    <submittedName>
        <fullName evidence="2">Spore cortex biosynthesis protein YabQ</fullName>
    </submittedName>
</protein>
<name>A0A3R9PXA9_9BACI</name>
<dbReference type="OrthoDB" id="1653819at2"/>
<feature type="transmembrane region" description="Helical" evidence="1">
    <location>
        <begin position="66"/>
        <end position="83"/>
    </location>
</feature>
<keyword evidence="1" id="KW-0472">Membrane</keyword>
<dbReference type="Proteomes" id="UP000275076">
    <property type="component" value="Unassembled WGS sequence"/>
</dbReference>
<feature type="transmembrane region" description="Helical" evidence="1">
    <location>
        <begin position="104"/>
        <end position="125"/>
    </location>
</feature>
<evidence type="ECO:0000313" key="2">
    <source>
        <dbReference type="EMBL" id="RSL29037.1"/>
    </source>
</evidence>
<gene>
    <name evidence="2" type="primary">yabQ</name>
    <name evidence="2" type="ORF">D7Z54_33375</name>
</gene>
<dbReference type="EMBL" id="RBVX01000102">
    <property type="protein sequence ID" value="RSL29037.1"/>
    <property type="molecule type" value="Genomic_DNA"/>
</dbReference>
<proteinExistence type="predicted"/>
<comment type="caution">
    <text evidence="2">The sequence shown here is derived from an EMBL/GenBank/DDBJ whole genome shotgun (WGS) entry which is preliminary data.</text>
</comment>
<dbReference type="NCBIfam" id="TIGR02893">
    <property type="entry name" value="spore_yabQ"/>
    <property type="match status" value="1"/>
</dbReference>
<organism evidence="2 3">
    <name type="scientific">Salibacterium salarium</name>
    <dbReference type="NCBI Taxonomy" id="284579"/>
    <lineage>
        <taxon>Bacteria</taxon>
        <taxon>Bacillati</taxon>
        <taxon>Bacillota</taxon>
        <taxon>Bacilli</taxon>
        <taxon>Bacillales</taxon>
        <taxon>Bacillaceae</taxon>
    </lineage>
</organism>
<evidence type="ECO:0000313" key="3">
    <source>
        <dbReference type="Proteomes" id="UP000275076"/>
    </source>
</evidence>
<keyword evidence="1" id="KW-1133">Transmembrane helix</keyword>
<accession>A0A3R9PXA9</accession>
<feature type="transmembrane region" description="Helical" evidence="1">
    <location>
        <begin position="131"/>
        <end position="151"/>
    </location>
</feature>
<reference evidence="2 3" key="1">
    <citation type="submission" date="2018-10" db="EMBL/GenBank/DDBJ databases">
        <title>Draft genome sequence of Bacillus salarius IM0101, isolated from a hypersaline soil in Inner Mongolia, China.</title>
        <authorList>
            <person name="Yamprayoonswat W."/>
            <person name="Boonvisut S."/>
            <person name="Jumpathong W."/>
            <person name="Sittihan S."/>
            <person name="Ruangsuj P."/>
            <person name="Wanthongcharoen S."/>
            <person name="Thongpramul N."/>
            <person name="Pimmason S."/>
            <person name="Yu B."/>
            <person name="Yasawong M."/>
        </authorList>
    </citation>
    <scope>NUCLEOTIDE SEQUENCE [LARGE SCALE GENOMIC DNA]</scope>
    <source>
        <strain evidence="2 3">IM0101</strain>
    </source>
</reference>
<dbReference type="RefSeq" id="WP_125563278.1">
    <property type="nucleotide sequence ID" value="NZ_RBVX01000102.1"/>
</dbReference>
<evidence type="ECO:0000256" key="1">
    <source>
        <dbReference type="SAM" id="Phobius"/>
    </source>
</evidence>
<keyword evidence="3" id="KW-1185">Reference proteome</keyword>
<dbReference type="InterPro" id="IPR019074">
    <property type="entry name" value="YabQ"/>
</dbReference>
<feature type="transmembrane region" description="Helical" evidence="1">
    <location>
        <begin position="38"/>
        <end position="60"/>
    </location>
</feature>
<feature type="transmembrane region" description="Helical" evidence="1">
    <location>
        <begin position="6"/>
        <end position="26"/>
    </location>
</feature>
<dbReference type="AlphaFoldDB" id="A0A3R9PXA9"/>